<feature type="binding site" evidence="11">
    <location>
        <position position="648"/>
    </location>
    <ligand>
        <name>Zn(2+)</name>
        <dbReference type="ChEBI" id="CHEBI:29105"/>
    </ligand>
</feature>
<comment type="function">
    <text evidence="9 11">Catalyzes the attachment of alanine to tRNA(Ala) in a two-step reaction: alanine is first activated by ATP to form Ala-AMP and then transferred to the acceptor end of tRNA(Ala). Also edits incorrectly charged Ser-tRNA(Ala) and Gly-tRNA(Ala) via its editing domain.</text>
</comment>
<dbReference type="Gene3D" id="3.30.54.20">
    <property type="match status" value="1"/>
</dbReference>
<evidence type="ECO:0000313" key="13">
    <source>
        <dbReference type="EMBL" id="WAN63128.1"/>
    </source>
</evidence>
<dbReference type="InterPro" id="IPR050058">
    <property type="entry name" value="Ala-tRNA_ligase"/>
</dbReference>
<dbReference type="PANTHER" id="PTHR11777">
    <property type="entry name" value="ALANYL-TRNA SYNTHETASE"/>
    <property type="match status" value="1"/>
</dbReference>
<feature type="domain" description="Alanyl-transfer RNA synthetases family profile" evidence="12">
    <location>
        <begin position="4"/>
        <end position="691"/>
    </location>
</feature>
<name>A0ABY7BQU9_9MOLU</name>
<dbReference type="SUPFAM" id="SSF50447">
    <property type="entry name" value="Translation proteins"/>
    <property type="match status" value="1"/>
</dbReference>
<dbReference type="Pfam" id="PF07973">
    <property type="entry name" value="tRNA_SAD"/>
    <property type="match status" value="1"/>
</dbReference>
<keyword evidence="7 11" id="KW-0648">Protein biosynthesis</keyword>
<proteinExistence type="inferred from homology"/>
<evidence type="ECO:0000256" key="5">
    <source>
        <dbReference type="ARBA" id="ARBA00022840"/>
    </source>
</evidence>
<evidence type="ECO:0000256" key="3">
    <source>
        <dbReference type="ARBA" id="ARBA00022598"/>
    </source>
</evidence>
<evidence type="ECO:0000256" key="9">
    <source>
        <dbReference type="ARBA" id="ARBA00024779"/>
    </source>
</evidence>
<dbReference type="SUPFAM" id="SSF55186">
    <property type="entry name" value="ThrRS/AlaRS common domain"/>
    <property type="match status" value="1"/>
</dbReference>
<evidence type="ECO:0000256" key="1">
    <source>
        <dbReference type="ARBA" id="ARBA00008226"/>
    </source>
</evidence>
<evidence type="ECO:0000256" key="10">
    <source>
        <dbReference type="ARBA" id="ARBA00048300"/>
    </source>
</evidence>
<evidence type="ECO:0000256" key="11">
    <source>
        <dbReference type="HAMAP-Rule" id="MF_00036"/>
    </source>
</evidence>
<dbReference type="Gene3D" id="2.40.30.130">
    <property type="match status" value="1"/>
</dbReference>
<dbReference type="InterPro" id="IPR023033">
    <property type="entry name" value="Ala_tRNA_ligase_euk/bac"/>
</dbReference>
<dbReference type="NCBIfam" id="TIGR00344">
    <property type="entry name" value="alaS"/>
    <property type="match status" value="1"/>
</dbReference>
<dbReference type="EC" id="6.1.1.7" evidence="11"/>
<keyword evidence="8 11" id="KW-0030">Aminoacyl-tRNA synthetase</keyword>
<dbReference type="HAMAP" id="MF_00036_B">
    <property type="entry name" value="Ala_tRNA_synth_B"/>
    <property type="match status" value="1"/>
</dbReference>
<comment type="cofactor">
    <cofactor evidence="11">
        <name>Zn(2+)</name>
        <dbReference type="ChEBI" id="CHEBI:29105"/>
    </cofactor>
    <text evidence="11">Binds 1 zinc ion per subunit.</text>
</comment>
<dbReference type="SUPFAM" id="SSF101353">
    <property type="entry name" value="Putative anticodon-binding domain of alanyl-tRNA synthetase (AlaRS)"/>
    <property type="match status" value="1"/>
</dbReference>
<comment type="domain">
    <text evidence="11">Consists of three domains; the N-terminal catalytic domain, the editing domain and the C-terminal C-Ala domain. The editing domain removes incorrectly charged amino acids, while the C-Ala domain, along with tRNA(Ala), serves as a bridge to cooperatively bring together the editing and aminoacylation centers thus stimulating deacylation of misacylated tRNAs.</text>
</comment>
<dbReference type="InterPro" id="IPR018163">
    <property type="entry name" value="Thr/Ala-tRNA-synth_IIc_edit"/>
</dbReference>
<dbReference type="InterPro" id="IPR018165">
    <property type="entry name" value="Ala-tRNA-synth_IIc_core"/>
</dbReference>
<feature type="binding site" evidence="11">
    <location>
        <position position="652"/>
    </location>
    <ligand>
        <name>Zn(2+)</name>
        <dbReference type="ChEBI" id="CHEBI:29105"/>
    </ligand>
</feature>
<evidence type="ECO:0000256" key="2">
    <source>
        <dbReference type="ARBA" id="ARBA00022555"/>
    </source>
</evidence>
<dbReference type="CDD" id="cd00673">
    <property type="entry name" value="AlaRS_core"/>
    <property type="match status" value="1"/>
</dbReference>
<dbReference type="Pfam" id="PF01411">
    <property type="entry name" value="tRNA-synt_2c"/>
    <property type="match status" value="1"/>
</dbReference>
<dbReference type="Gene3D" id="3.30.980.10">
    <property type="entry name" value="Threonyl-trna Synthetase, Chain A, domain 2"/>
    <property type="match status" value="1"/>
</dbReference>
<evidence type="ECO:0000256" key="6">
    <source>
        <dbReference type="ARBA" id="ARBA00022884"/>
    </source>
</evidence>
<dbReference type="Pfam" id="PF02272">
    <property type="entry name" value="DHHA1"/>
    <property type="match status" value="1"/>
</dbReference>
<dbReference type="InterPro" id="IPR012947">
    <property type="entry name" value="tRNA_SAD"/>
</dbReference>
<comment type="catalytic activity">
    <reaction evidence="10 11">
        <text>tRNA(Ala) + L-alanine + ATP = L-alanyl-tRNA(Ala) + AMP + diphosphate</text>
        <dbReference type="Rhea" id="RHEA:12540"/>
        <dbReference type="Rhea" id="RHEA-COMP:9657"/>
        <dbReference type="Rhea" id="RHEA-COMP:9923"/>
        <dbReference type="ChEBI" id="CHEBI:30616"/>
        <dbReference type="ChEBI" id="CHEBI:33019"/>
        <dbReference type="ChEBI" id="CHEBI:57972"/>
        <dbReference type="ChEBI" id="CHEBI:78442"/>
        <dbReference type="ChEBI" id="CHEBI:78497"/>
        <dbReference type="ChEBI" id="CHEBI:456215"/>
        <dbReference type="EC" id="6.1.1.7"/>
    </reaction>
</comment>
<dbReference type="PROSITE" id="PS50860">
    <property type="entry name" value="AA_TRNA_LIGASE_II_ALA"/>
    <property type="match status" value="1"/>
</dbReference>
<comment type="subcellular location">
    <subcellularLocation>
        <location evidence="11">Cytoplasm</location>
    </subcellularLocation>
</comment>
<keyword evidence="5 11" id="KW-0067">ATP-binding</keyword>
<feature type="binding site" evidence="11">
    <location>
        <position position="550"/>
    </location>
    <ligand>
        <name>Zn(2+)</name>
        <dbReference type="ChEBI" id="CHEBI:29105"/>
    </ligand>
</feature>
<organism evidence="13 14">
    <name type="scientific">Candidatus Phytoplasma rubi</name>
    <dbReference type="NCBI Taxonomy" id="399025"/>
    <lineage>
        <taxon>Bacteria</taxon>
        <taxon>Bacillati</taxon>
        <taxon>Mycoplasmatota</taxon>
        <taxon>Mollicutes</taxon>
        <taxon>Acholeplasmatales</taxon>
        <taxon>Acholeplasmataceae</taxon>
        <taxon>Candidatus Phytoplasma</taxon>
        <taxon>16SrV (Elm yellows group)</taxon>
    </lineage>
</organism>
<keyword evidence="14" id="KW-1185">Reference proteome</keyword>
<dbReference type="RefSeq" id="WP_268849978.1">
    <property type="nucleotide sequence ID" value="NZ_CP114006.1"/>
</dbReference>
<dbReference type="SUPFAM" id="SSF55681">
    <property type="entry name" value="Class II aaRS and biotin synthetases"/>
    <property type="match status" value="1"/>
</dbReference>
<evidence type="ECO:0000256" key="4">
    <source>
        <dbReference type="ARBA" id="ARBA00022741"/>
    </source>
</evidence>
<dbReference type="InterPro" id="IPR003156">
    <property type="entry name" value="DHHA1_dom"/>
</dbReference>
<keyword evidence="11" id="KW-0963">Cytoplasm</keyword>
<dbReference type="PANTHER" id="PTHR11777:SF9">
    <property type="entry name" value="ALANINE--TRNA LIGASE, CYTOPLASMIC"/>
    <property type="match status" value="1"/>
</dbReference>
<feature type="binding site" evidence="11">
    <location>
        <position position="546"/>
    </location>
    <ligand>
        <name>Zn(2+)</name>
        <dbReference type="ChEBI" id="CHEBI:29105"/>
    </ligand>
</feature>
<keyword evidence="11" id="KW-0862">Zinc</keyword>
<keyword evidence="11" id="KW-0479">Metal-binding</keyword>
<dbReference type="InterPro" id="IPR002318">
    <property type="entry name" value="Ala-tRNA-lgiase_IIc"/>
</dbReference>
<gene>
    <name evidence="11" type="primary">alaS</name>
    <name evidence="13" type="ORF">RS022_01300</name>
</gene>
<dbReference type="Proteomes" id="UP001164727">
    <property type="component" value="Chromosome"/>
</dbReference>
<dbReference type="SMART" id="SM00863">
    <property type="entry name" value="tRNA_SAD"/>
    <property type="match status" value="1"/>
</dbReference>
<protein>
    <recommendedName>
        <fullName evidence="11">Alanine--tRNA ligase</fullName>
        <ecNumber evidence="11">6.1.1.7</ecNumber>
    </recommendedName>
    <alternativeName>
        <fullName evidence="11">Alanyl-tRNA synthetase</fullName>
        <shortName evidence="11">AlaRS</shortName>
    </alternativeName>
</protein>
<evidence type="ECO:0000256" key="8">
    <source>
        <dbReference type="ARBA" id="ARBA00023146"/>
    </source>
</evidence>
<keyword evidence="2 11" id="KW-0820">tRNA-binding</keyword>
<dbReference type="InterPro" id="IPR009000">
    <property type="entry name" value="Transl_B-barrel_sf"/>
</dbReference>
<dbReference type="InterPro" id="IPR045864">
    <property type="entry name" value="aa-tRNA-synth_II/BPL/LPL"/>
</dbReference>
<keyword evidence="4 11" id="KW-0547">Nucleotide-binding</keyword>
<accession>A0ABY7BQU9</accession>
<comment type="similarity">
    <text evidence="1 11">Belongs to the class-II aminoacyl-tRNA synthetase family.</text>
</comment>
<keyword evidence="3 11" id="KW-0436">Ligase</keyword>
<dbReference type="InterPro" id="IPR018164">
    <property type="entry name" value="Ala-tRNA-synth_IIc_N"/>
</dbReference>
<sequence length="880" mass="103803">MKKMTTNEIRKMWLDFFVEKGHHLENSSSLIPEFSDPSLLWVNAGVVPFKKYFDGSEKAFYPKIVSIQKCLRTNDIENVGKNSIHHTFFEMLGNFSISNYFKKEAIDLAYELLISNKWFAFPKDRLYITYFYQDQATYDLWLKKGIDSDHLIPLKDNFWEISEGPCGPCTEIFFDRGVEYDRRDLELLYEDISNDRFLEIWNIVFSEYNSESGKNREEYLELPSKNIDTGAGLERLACIFQNKKTSFETDLFFPIIQKISFLIKVKYSKKKKTFRIIADHIKTLVFGIGDGVLFANEGRGYILKKLLRRGFTKGKTLGFQKPFLFKLVSVVIDIMKEFYPYLIDKKEIIENIIKKEEEKFVFNLNKGQKLFFQLVQNNILSGENFFKLYDTYGLPTDIIYEYAKQNNIHIDEQKFQIYLEEQKKLSRGAQNNKYSMNKQNDLFLKFNEKNEFVGYNKFSIKTKVLKVFDEGIVLKETPFYPEMGGQIYDIGIIDDLEVVKVTKLPNQQIIHQLDRSITPLINFFTEGKEVTASIDTLQRKKTSYNHTATHLLYDSLKLILGEHVKQRGSSLNSNYLRFDFNHFQNLSFENLIKIENKVNEWIHQKHPVIIEETSLLEAKKRKIQFLENTNYQDKARIVKIGDFSIQLCGGTHANNTSDLKKFAIVNYKIIGSGIYRIEAVTDSNVFYTLNKKIEPFILEEKKIFSKIEEIHKDIYLEEFLSKIKKIAIQKNYKDSYAYIQNYKNYLQVVRKEFSEFKKQILKKRNEQIIKKYKKFIPDKIEPYLMIVVDNYHDELTNNELKVLLDHLFNILKVDFLCLCKKKLDQVFILCKSKIINVDNFIQKVVKKMNGKGGGNKNFGQLTIYEVNRFIEFENNWKVFL</sequence>
<reference evidence="13 14" key="1">
    <citation type="journal article" date="2023" name="Microbiol. Resour. Announc.">
        <title>Complete Genome of 'Candidatus Phytoplasma rubi' RS, a Phytopathogenic Bacterium Associated with Rubus Stunt Disease.</title>
        <authorList>
            <person name="Duckeck D."/>
            <person name="Zubert C."/>
            <person name="Bohm J.W."/>
            <person name="Carminati G."/>
            <person name="Schneider B."/>
            <person name="Kube M."/>
        </authorList>
    </citation>
    <scope>NUCLEOTIDE SEQUENCE [LARGE SCALE GENOMIC DNA]</scope>
    <source>
        <strain evidence="13 14">RS</strain>
    </source>
</reference>
<dbReference type="Gene3D" id="3.30.930.10">
    <property type="entry name" value="Bira Bifunctional Protein, Domain 2"/>
    <property type="match status" value="1"/>
</dbReference>
<evidence type="ECO:0000313" key="14">
    <source>
        <dbReference type="Proteomes" id="UP001164727"/>
    </source>
</evidence>
<evidence type="ECO:0000259" key="12">
    <source>
        <dbReference type="PROSITE" id="PS50860"/>
    </source>
</evidence>
<dbReference type="EMBL" id="CP114006">
    <property type="protein sequence ID" value="WAN63128.1"/>
    <property type="molecule type" value="Genomic_DNA"/>
</dbReference>
<evidence type="ECO:0000256" key="7">
    <source>
        <dbReference type="ARBA" id="ARBA00022917"/>
    </source>
</evidence>
<dbReference type="InterPro" id="IPR018162">
    <property type="entry name" value="Ala-tRNA-ligase_IIc_anticod-bd"/>
</dbReference>
<keyword evidence="6 11" id="KW-0694">RNA-binding</keyword>
<dbReference type="PRINTS" id="PR00980">
    <property type="entry name" value="TRNASYNTHALA"/>
</dbReference>